<dbReference type="Gene3D" id="3.20.20.140">
    <property type="entry name" value="Metal-dependent hydrolases"/>
    <property type="match status" value="2"/>
</dbReference>
<dbReference type="RefSeq" id="WP_344338690.1">
    <property type="nucleotide sequence ID" value="NZ_BAAAKJ010000244.1"/>
</dbReference>
<dbReference type="PANTHER" id="PTHR43794:SF11">
    <property type="entry name" value="AMIDOHYDROLASE-RELATED DOMAIN-CONTAINING PROTEIN"/>
    <property type="match status" value="1"/>
</dbReference>
<dbReference type="PANTHER" id="PTHR43794">
    <property type="entry name" value="AMINOHYDROLASE SSNA-RELATED"/>
    <property type="match status" value="1"/>
</dbReference>
<dbReference type="InterPro" id="IPR032466">
    <property type="entry name" value="Metal_Hydrolase"/>
</dbReference>
<evidence type="ECO:0000313" key="2">
    <source>
        <dbReference type="EMBL" id="GAA1402086.1"/>
    </source>
</evidence>
<dbReference type="Gene3D" id="2.30.40.10">
    <property type="entry name" value="Urease, subunit C, domain 1"/>
    <property type="match status" value="1"/>
</dbReference>
<accession>A0ABP4IZR3</accession>
<name>A0ABP4IZR3_9ACTN</name>
<reference evidence="3" key="1">
    <citation type="journal article" date="2019" name="Int. J. Syst. Evol. Microbiol.">
        <title>The Global Catalogue of Microorganisms (GCM) 10K type strain sequencing project: providing services to taxonomists for standard genome sequencing and annotation.</title>
        <authorList>
            <consortium name="The Broad Institute Genomics Platform"/>
            <consortium name="The Broad Institute Genome Sequencing Center for Infectious Disease"/>
            <person name="Wu L."/>
            <person name="Ma J."/>
        </authorList>
    </citation>
    <scope>NUCLEOTIDE SEQUENCE [LARGE SCALE GENOMIC DNA]</scope>
    <source>
        <strain evidence="3">JCM 12393</strain>
    </source>
</reference>
<evidence type="ECO:0008006" key="4">
    <source>
        <dbReference type="Google" id="ProtNLM"/>
    </source>
</evidence>
<dbReference type="SUPFAM" id="SSF51338">
    <property type="entry name" value="Composite domain of metallo-dependent hydrolases"/>
    <property type="match status" value="1"/>
</dbReference>
<protein>
    <recommendedName>
        <fullName evidence="4">Amidohydrolase</fullName>
    </recommendedName>
</protein>
<dbReference type="InterPro" id="IPR011059">
    <property type="entry name" value="Metal-dep_hydrolase_composite"/>
</dbReference>
<proteinExistence type="predicted"/>
<gene>
    <name evidence="2" type="ORF">GCM10009639_45160</name>
</gene>
<dbReference type="InterPro" id="IPR050287">
    <property type="entry name" value="MTA/SAH_deaminase"/>
</dbReference>
<evidence type="ECO:0000256" key="1">
    <source>
        <dbReference type="ARBA" id="ARBA00022801"/>
    </source>
</evidence>
<dbReference type="Proteomes" id="UP001499863">
    <property type="component" value="Unassembled WGS sequence"/>
</dbReference>
<comment type="caution">
    <text evidence="2">The sequence shown here is derived from an EMBL/GenBank/DDBJ whole genome shotgun (WGS) entry which is preliminary data.</text>
</comment>
<organism evidence="2 3">
    <name type="scientific">Kitasatospora putterlickiae</name>
    <dbReference type="NCBI Taxonomy" id="221725"/>
    <lineage>
        <taxon>Bacteria</taxon>
        <taxon>Bacillati</taxon>
        <taxon>Actinomycetota</taxon>
        <taxon>Actinomycetes</taxon>
        <taxon>Kitasatosporales</taxon>
        <taxon>Streptomycetaceae</taxon>
        <taxon>Kitasatospora</taxon>
    </lineage>
</organism>
<sequence>MALVLRGTVVTFDAGHRILDPGAVYVGDDGRLDAVQPAGQPAPAGFAAAPVVDLTATGALVLPGLIDLHGHLQYHTLPLWEAVGVPYLHHDRWVDEDDAPDYATTVTWPAKVLGQAAPAALLTYVEVKALVGGTTSVQGVPRSTRPIDGGLLRIVDVEKLPAGRDMVLTAALQQDAEVLRNETADKLDGTRVLIYHVAEGRRAAEPDPAKPVSRVHREFADLAPCLKPGLVCVHGTALTDAEFAAWQGAVTAIDPAERGTVVWSPFSNLWLYRETTDVVAAAARGLRIALGSDWSPSGTKHVLGELKVADGLNSHELGGHFDDRALCDLVTANPGDALATAWGPQVGRLEAGSAADLLVLDRQQPGKDVYRALIDATERHVLLVVTRGRPRYGTQPLMTAAGATATSAIQPAPGLRRRVALNGADGGAPDWPAVKRALDKVRQDPQAAFRDAQDALAAWGGPLDDPDAPLALFGDMPEGEAAALAGTDDVPPGLVIPEPDALTHDAAFLAAVDRSGIPELQRLRARYP</sequence>
<dbReference type="SUPFAM" id="SSF51556">
    <property type="entry name" value="Metallo-dependent hydrolases"/>
    <property type="match status" value="1"/>
</dbReference>
<dbReference type="EMBL" id="BAAAKJ010000244">
    <property type="protein sequence ID" value="GAA1402086.1"/>
    <property type="molecule type" value="Genomic_DNA"/>
</dbReference>
<keyword evidence="1" id="KW-0378">Hydrolase</keyword>
<keyword evidence="3" id="KW-1185">Reference proteome</keyword>
<evidence type="ECO:0000313" key="3">
    <source>
        <dbReference type="Proteomes" id="UP001499863"/>
    </source>
</evidence>